<evidence type="ECO:0000259" key="3">
    <source>
        <dbReference type="Pfam" id="PF18265"/>
    </source>
</evidence>
<dbReference type="InterPro" id="IPR035269">
    <property type="entry name" value="PSMD9"/>
</dbReference>
<dbReference type="GO" id="GO:0070682">
    <property type="term" value="P:proteasome regulatory particle assembly"/>
    <property type="evidence" value="ECO:0007669"/>
    <property type="project" value="InterPro"/>
</dbReference>
<evidence type="ECO:0000256" key="1">
    <source>
        <dbReference type="ARBA" id="ARBA00023186"/>
    </source>
</evidence>
<evidence type="ECO:0000256" key="2">
    <source>
        <dbReference type="SAM" id="MobiDB-lite"/>
    </source>
</evidence>
<feature type="domain" description="Nas2 N-terminal" evidence="3">
    <location>
        <begin position="3"/>
        <end position="66"/>
    </location>
</feature>
<dbReference type="Gramene" id="TRITD5Av1G142940.2">
    <property type="protein sequence ID" value="TRITD5Av1G142940.2"/>
    <property type="gene ID" value="TRITD5Av1G142940"/>
</dbReference>
<feature type="compositionally biased region" description="Polar residues" evidence="2">
    <location>
        <begin position="72"/>
        <end position="82"/>
    </location>
</feature>
<dbReference type="InterPro" id="IPR040815">
    <property type="entry name" value="Nas2_N"/>
</dbReference>
<accession>A0A9R0WNC9</accession>
<dbReference type="Pfam" id="PF18265">
    <property type="entry name" value="Nas2_N"/>
    <property type="match status" value="1"/>
</dbReference>
<keyword evidence="5" id="KW-1185">Reference proteome</keyword>
<dbReference type="Proteomes" id="UP000324705">
    <property type="component" value="Chromosome 5A"/>
</dbReference>
<dbReference type="Gene3D" id="2.30.42.10">
    <property type="match status" value="1"/>
</dbReference>
<dbReference type="InterPro" id="IPR036034">
    <property type="entry name" value="PDZ_sf"/>
</dbReference>
<organism evidence="4 5">
    <name type="scientific">Triticum turgidum subsp. durum</name>
    <name type="common">Durum wheat</name>
    <name type="synonym">Triticum durum</name>
    <dbReference type="NCBI Taxonomy" id="4567"/>
    <lineage>
        <taxon>Eukaryota</taxon>
        <taxon>Viridiplantae</taxon>
        <taxon>Streptophyta</taxon>
        <taxon>Embryophyta</taxon>
        <taxon>Tracheophyta</taxon>
        <taxon>Spermatophyta</taxon>
        <taxon>Magnoliopsida</taxon>
        <taxon>Liliopsida</taxon>
        <taxon>Poales</taxon>
        <taxon>Poaceae</taxon>
        <taxon>BOP clade</taxon>
        <taxon>Pooideae</taxon>
        <taxon>Triticodae</taxon>
        <taxon>Triticeae</taxon>
        <taxon>Triticinae</taxon>
        <taxon>Triticum</taxon>
    </lineage>
</organism>
<evidence type="ECO:0000313" key="4">
    <source>
        <dbReference type="EMBL" id="VAI18004.1"/>
    </source>
</evidence>
<keyword evidence="1" id="KW-0143">Chaperone</keyword>
<evidence type="ECO:0000313" key="5">
    <source>
        <dbReference type="Proteomes" id="UP000324705"/>
    </source>
</evidence>
<dbReference type="SUPFAM" id="SSF50156">
    <property type="entry name" value="PDZ domain-like"/>
    <property type="match status" value="1"/>
</dbReference>
<protein>
    <recommendedName>
        <fullName evidence="3">Nas2 N-terminal domain-containing protein</fullName>
    </recommendedName>
</protein>
<name>A0A9R0WNC9_TRITD</name>
<dbReference type="GO" id="GO:0005634">
    <property type="term" value="C:nucleus"/>
    <property type="evidence" value="ECO:0007669"/>
    <property type="project" value="TreeGrafter"/>
</dbReference>
<dbReference type="GO" id="GO:0005737">
    <property type="term" value="C:cytoplasm"/>
    <property type="evidence" value="ECO:0007669"/>
    <property type="project" value="TreeGrafter"/>
</dbReference>
<dbReference type="PANTHER" id="PTHR12651:SF1">
    <property type="entry name" value="26S PROTEASOME NON-ATPASE REGULATORY SUBUNIT 9"/>
    <property type="match status" value="1"/>
</dbReference>
<feature type="region of interest" description="Disordered" evidence="2">
    <location>
        <begin position="72"/>
        <end position="95"/>
    </location>
</feature>
<proteinExistence type="predicted"/>
<dbReference type="EMBL" id="LT934119">
    <property type="protein sequence ID" value="VAI18004.1"/>
    <property type="molecule type" value="Genomic_DNA"/>
</dbReference>
<dbReference type="Gene3D" id="6.10.140.1710">
    <property type="match status" value="1"/>
</dbReference>
<reference evidence="4 5" key="1">
    <citation type="submission" date="2017-09" db="EMBL/GenBank/DDBJ databases">
        <authorList>
            <consortium name="International Durum Wheat Genome Sequencing Consortium (IDWGSC)"/>
            <person name="Milanesi L."/>
        </authorList>
    </citation>
    <scope>NUCLEOTIDE SEQUENCE [LARGE SCALE GENOMIC DNA]</scope>
    <source>
        <strain evidence="5">cv. Svevo</strain>
    </source>
</reference>
<dbReference type="PANTHER" id="PTHR12651">
    <property type="entry name" value="26S PROTEASOME NON-ATPASE REGULATORY SUBUNIT 9"/>
    <property type="match status" value="1"/>
</dbReference>
<sequence>MDAIIAALSAPGGAGITGSLVDAEGFPRADIDIPAVLAQRRKLGELRNDHKDVTSKIEKNLEVLHSTKLTRNEQSIPRSSGISAPLHGGLSQNDPMEEDVVTRLPFAIIDDIADGSPAALDGLLLGDEIVKFGSVEAGGRLQERLVSEAVSNEDNQVPFPNLMKGRSIYSTEEWRAFTSALVLTALAAQRFNRVELPWLQALFGTIPIAALKELCPSHLVMTMQKTWSQNGVGSIVWTQRKIVSILGAIVERSHLVFGDLVLHTQRRLLNKNNSTSVTCIRVAT</sequence>
<dbReference type="AlphaFoldDB" id="A0A9R0WNC9"/>
<gene>
    <name evidence="4" type="ORF">TRITD_5Av1G142940</name>
</gene>